<dbReference type="EMBL" id="GBRH01182994">
    <property type="protein sequence ID" value="JAE14902.1"/>
    <property type="molecule type" value="Transcribed_RNA"/>
</dbReference>
<proteinExistence type="predicted"/>
<accession>A0A0A9FRJ3</accession>
<organism evidence="1">
    <name type="scientific">Arundo donax</name>
    <name type="common">Giant reed</name>
    <name type="synonym">Donax arundinaceus</name>
    <dbReference type="NCBI Taxonomy" id="35708"/>
    <lineage>
        <taxon>Eukaryota</taxon>
        <taxon>Viridiplantae</taxon>
        <taxon>Streptophyta</taxon>
        <taxon>Embryophyta</taxon>
        <taxon>Tracheophyta</taxon>
        <taxon>Spermatophyta</taxon>
        <taxon>Magnoliopsida</taxon>
        <taxon>Liliopsida</taxon>
        <taxon>Poales</taxon>
        <taxon>Poaceae</taxon>
        <taxon>PACMAD clade</taxon>
        <taxon>Arundinoideae</taxon>
        <taxon>Arundineae</taxon>
        <taxon>Arundo</taxon>
    </lineage>
</organism>
<sequence length="49" mass="5789">MKQFPVVLLHYNYTNKLFDSGNRNHPENYSGLSMFLPAFQLVPGKQWPY</sequence>
<protein>
    <submittedName>
        <fullName evidence="1">Uncharacterized protein</fullName>
    </submittedName>
</protein>
<name>A0A0A9FRJ3_ARUDO</name>
<reference evidence="1" key="2">
    <citation type="journal article" date="2015" name="Data Brief">
        <title>Shoot transcriptome of the giant reed, Arundo donax.</title>
        <authorList>
            <person name="Barrero R.A."/>
            <person name="Guerrero F.D."/>
            <person name="Moolhuijzen P."/>
            <person name="Goolsby J.A."/>
            <person name="Tidwell J."/>
            <person name="Bellgard S.E."/>
            <person name="Bellgard M.I."/>
        </authorList>
    </citation>
    <scope>NUCLEOTIDE SEQUENCE</scope>
    <source>
        <tissue evidence="1">Shoot tissue taken approximately 20 cm above the soil surface</tissue>
    </source>
</reference>
<evidence type="ECO:0000313" key="1">
    <source>
        <dbReference type="EMBL" id="JAE14902.1"/>
    </source>
</evidence>
<dbReference type="AlphaFoldDB" id="A0A0A9FRJ3"/>
<reference evidence="1" key="1">
    <citation type="submission" date="2014-09" db="EMBL/GenBank/DDBJ databases">
        <authorList>
            <person name="Magalhaes I.L.F."/>
            <person name="Oliveira U."/>
            <person name="Santos F.R."/>
            <person name="Vidigal T.H.D.A."/>
            <person name="Brescovit A.D."/>
            <person name="Santos A.J."/>
        </authorList>
    </citation>
    <scope>NUCLEOTIDE SEQUENCE</scope>
    <source>
        <tissue evidence="1">Shoot tissue taken approximately 20 cm above the soil surface</tissue>
    </source>
</reference>